<evidence type="ECO:0000313" key="1">
    <source>
        <dbReference type="EMBL" id="KAL2276324.1"/>
    </source>
</evidence>
<evidence type="ECO:0000313" key="2">
    <source>
        <dbReference type="Proteomes" id="UP001600888"/>
    </source>
</evidence>
<reference evidence="1 2" key="1">
    <citation type="submission" date="2024-03" db="EMBL/GenBank/DDBJ databases">
        <title>A high-quality draft genome sequence of Diaporthe vaccinii, a causative agent of upright dieback and viscid rot disease in cranberry plants.</title>
        <authorList>
            <person name="Sarrasin M."/>
            <person name="Lang B.F."/>
            <person name="Burger G."/>
        </authorList>
    </citation>
    <scope>NUCLEOTIDE SEQUENCE [LARGE SCALE GENOMIC DNA]</scope>
    <source>
        <strain evidence="1 2">IS7</strain>
    </source>
</reference>
<organism evidence="1 2">
    <name type="scientific">Diaporthe vaccinii</name>
    <dbReference type="NCBI Taxonomy" id="105482"/>
    <lineage>
        <taxon>Eukaryota</taxon>
        <taxon>Fungi</taxon>
        <taxon>Dikarya</taxon>
        <taxon>Ascomycota</taxon>
        <taxon>Pezizomycotina</taxon>
        <taxon>Sordariomycetes</taxon>
        <taxon>Sordariomycetidae</taxon>
        <taxon>Diaporthales</taxon>
        <taxon>Diaporthaceae</taxon>
        <taxon>Diaporthe</taxon>
        <taxon>Diaporthe eres species complex</taxon>
    </lineage>
</organism>
<comment type="caution">
    <text evidence="1">The sequence shown here is derived from an EMBL/GenBank/DDBJ whole genome shotgun (WGS) entry which is preliminary data.</text>
</comment>
<gene>
    <name evidence="1" type="ORF">FJTKL_01005</name>
</gene>
<name>A0ABR4E1N1_9PEZI</name>
<keyword evidence="2" id="KW-1185">Reference proteome</keyword>
<accession>A0ABR4E1N1</accession>
<sequence>MSSSTWQPRRPASTDICVWRAILHGRSQQSGVKWYAPLSHAPTLSRVAVSKCLLGVVRDVKWTSSRSDHLQLGQDGRGVRSLDTIGRLLGVGDLAVVDDEGVAAGPLAERPADLLGELGLCVGREHLRFLGGGFGLFTHNEVILDLVRLAPRRHHEWIIVGDHYDLVDSLGLEGVLLLDEGGDVLLGARGGESTGDGHEDDLLLLEFWKRRKLVPVNRKKKQLGTVEAGLVGGVRDVQEADVLGEGLAGERCHFECVVWFAR</sequence>
<protein>
    <submittedName>
        <fullName evidence="1">Uncharacterized protein</fullName>
    </submittedName>
</protein>
<proteinExistence type="predicted"/>
<dbReference type="Proteomes" id="UP001600888">
    <property type="component" value="Unassembled WGS sequence"/>
</dbReference>
<dbReference type="EMBL" id="JBAWTH010000118">
    <property type="protein sequence ID" value="KAL2276324.1"/>
    <property type="molecule type" value="Genomic_DNA"/>
</dbReference>